<feature type="domain" description="FAD dependent oxidoreductase" evidence="2">
    <location>
        <begin position="40"/>
        <end position="403"/>
    </location>
</feature>
<accession>A0A6A7Y9N8</accession>
<dbReference type="EMBL" id="VWNA01000002">
    <property type="protein sequence ID" value="MQT14718.1"/>
    <property type="molecule type" value="Genomic_DNA"/>
</dbReference>
<dbReference type="AlphaFoldDB" id="A0A6A7Y9N8"/>
<evidence type="ECO:0000259" key="2">
    <source>
        <dbReference type="Pfam" id="PF01266"/>
    </source>
</evidence>
<protein>
    <submittedName>
        <fullName evidence="3">FAD-dependent oxidoreductase</fullName>
    </submittedName>
</protein>
<dbReference type="GO" id="GO:0005737">
    <property type="term" value="C:cytoplasm"/>
    <property type="evidence" value="ECO:0007669"/>
    <property type="project" value="TreeGrafter"/>
</dbReference>
<dbReference type="PANTHER" id="PTHR13847">
    <property type="entry name" value="SARCOSINE DEHYDROGENASE-RELATED"/>
    <property type="match status" value="1"/>
</dbReference>
<reference evidence="3 4" key="1">
    <citation type="submission" date="2019-09" db="EMBL/GenBank/DDBJ databases">
        <title>Segnochrobactrum spirostomi gen. nov., sp. nov., isolated from the ciliate Spirostomum cf. yagiui and description of a novel family, Segnochrobactraceae fam. nov. within the order Rhizobiales of the class Alphaproteobacteria.</title>
        <authorList>
            <person name="Akter S."/>
            <person name="Shazib S.U.A."/>
            <person name="Shin M.K."/>
        </authorList>
    </citation>
    <scope>NUCLEOTIDE SEQUENCE [LARGE SCALE GENOMIC DNA]</scope>
    <source>
        <strain evidence="3 4">Sp-1</strain>
    </source>
</reference>
<dbReference type="PANTHER" id="PTHR13847:SF285">
    <property type="entry name" value="FAD DEPENDENT OXIDOREDUCTASE DOMAIN-CONTAINING PROTEIN"/>
    <property type="match status" value="1"/>
</dbReference>
<comment type="caution">
    <text evidence="3">The sequence shown here is derived from an EMBL/GenBank/DDBJ whole genome shotgun (WGS) entry which is preliminary data.</text>
</comment>
<dbReference type="InterPro" id="IPR006076">
    <property type="entry name" value="FAD-dep_OxRdtase"/>
</dbReference>
<proteinExistence type="predicted"/>
<gene>
    <name evidence="3" type="ORF">F0357_19065</name>
</gene>
<dbReference type="InterPro" id="IPR036188">
    <property type="entry name" value="FAD/NAD-bd_sf"/>
</dbReference>
<dbReference type="SUPFAM" id="SSF51905">
    <property type="entry name" value="FAD/NAD(P)-binding domain"/>
    <property type="match status" value="1"/>
</dbReference>
<dbReference type="RefSeq" id="WP_153487797.1">
    <property type="nucleotide sequence ID" value="NZ_VWNA01000002.1"/>
</dbReference>
<dbReference type="Gene3D" id="3.30.9.10">
    <property type="entry name" value="D-Amino Acid Oxidase, subunit A, domain 2"/>
    <property type="match status" value="1"/>
</dbReference>
<sequence>MAEIRLRQPAAAAPAERSFWLQDIGAGPVTAPLQGDLKVDVAIVGGGYTGLWTALRLRDAAPNLQIAVLEADFCGSGASGRNGGQVHSWYAELDQIAAVVGLDEARRLCAASVDAIAELADLQRSGTIDMDLRLNGWMWTASSRAQEGAWAKAEALTAETGAGRFRPLSADEIARRTGSSASYMGIVEDQAGTVHPAKLARGLRDLALARGIVVHERSPVLKVVPGDPATLHTASGSLTASKVALAANAWLSALPELRRYLYVVDSVIVATAPIPERLDSLGWEEGISICDSQKQVLYYQRALSGRVVFGRGSGNVAFRGDFGADFNRSPTRGRDNIRELKRVYPSLADVPIAFDWSGPIDCVAEHIPVFDRLETHPNIVFGMGFNGTGIAQAPIAGRILASLMLGRDDRWGTCGLVGLKGRTRLPPEPFRYVGAKLVRKAIRTRNDAEIRNEEAPAWTRHVSRLMPGGSEH</sequence>
<dbReference type="Gene3D" id="3.50.50.60">
    <property type="entry name" value="FAD/NAD(P)-binding domain"/>
    <property type="match status" value="1"/>
</dbReference>
<dbReference type="GO" id="GO:0016491">
    <property type="term" value="F:oxidoreductase activity"/>
    <property type="evidence" value="ECO:0007669"/>
    <property type="project" value="UniProtKB-KW"/>
</dbReference>
<name>A0A6A7Y9N8_9HYPH</name>
<dbReference type="Proteomes" id="UP000332515">
    <property type="component" value="Unassembled WGS sequence"/>
</dbReference>
<keyword evidence="4" id="KW-1185">Reference proteome</keyword>
<evidence type="ECO:0000256" key="1">
    <source>
        <dbReference type="ARBA" id="ARBA00023002"/>
    </source>
</evidence>
<organism evidence="3 4">
    <name type="scientific">Segnochrobactrum spirostomi</name>
    <dbReference type="NCBI Taxonomy" id="2608987"/>
    <lineage>
        <taxon>Bacteria</taxon>
        <taxon>Pseudomonadati</taxon>
        <taxon>Pseudomonadota</taxon>
        <taxon>Alphaproteobacteria</taxon>
        <taxon>Hyphomicrobiales</taxon>
        <taxon>Segnochrobactraceae</taxon>
        <taxon>Segnochrobactrum</taxon>
    </lineage>
</organism>
<evidence type="ECO:0000313" key="3">
    <source>
        <dbReference type="EMBL" id="MQT14718.1"/>
    </source>
</evidence>
<dbReference type="Pfam" id="PF01266">
    <property type="entry name" value="DAO"/>
    <property type="match status" value="1"/>
</dbReference>
<keyword evidence="1" id="KW-0560">Oxidoreductase</keyword>
<evidence type="ECO:0000313" key="4">
    <source>
        <dbReference type="Proteomes" id="UP000332515"/>
    </source>
</evidence>